<keyword evidence="1" id="KW-0732">Signal</keyword>
<sequence length="131" mass="14658">MRTLVSVVAVLGSTMAAQAAQPNWAWSPEFYYTPNAAKECEFGNKKACGDLSLSTLPQTSPMETMGDGGYGYGFPSYGLDTAGPSSYEERRKRLERYLYLRPNPFWPPPGAPRLVFHERQIGESRAAHHRR</sequence>
<protein>
    <submittedName>
        <fullName evidence="2">Uncharacterized protein</fullName>
    </submittedName>
</protein>
<dbReference type="Proteomes" id="UP000781958">
    <property type="component" value="Unassembled WGS sequence"/>
</dbReference>
<keyword evidence="3" id="KW-1185">Reference proteome</keyword>
<reference evidence="2 3" key="1">
    <citation type="submission" date="2021-03" db="EMBL/GenBank/DDBJ databases">
        <title>Genomic Encyclopedia of Type Strains, Phase III (KMG-III): the genomes of soil and plant-associated and newly described type strains.</title>
        <authorList>
            <person name="Whitman W."/>
        </authorList>
    </citation>
    <scope>NUCLEOTIDE SEQUENCE [LARGE SCALE GENOMIC DNA]</scope>
    <source>
        <strain evidence="2 3">IMMIB AFH-6</strain>
    </source>
</reference>
<dbReference type="RefSeq" id="WP_209768533.1">
    <property type="nucleotide sequence ID" value="NZ_JAGINP010000015.1"/>
</dbReference>
<organism evidence="2 3">
    <name type="scientific">Azospirillum rugosum</name>
    <dbReference type="NCBI Taxonomy" id="416170"/>
    <lineage>
        <taxon>Bacteria</taxon>
        <taxon>Pseudomonadati</taxon>
        <taxon>Pseudomonadota</taxon>
        <taxon>Alphaproteobacteria</taxon>
        <taxon>Rhodospirillales</taxon>
        <taxon>Azospirillaceae</taxon>
        <taxon>Azospirillum</taxon>
    </lineage>
</organism>
<feature type="chain" id="PRO_5045875194" evidence="1">
    <location>
        <begin position="20"/>
        <end position="131"/>
    </location>
</feature>
<evidence type="ECO:0000313" key="3">
    <source>
        <dbReference type="Proteomes" id="UP000781958"/>
    </source>
</evidence>
<comment type="caution">
    <text evidence="2">The sequence shown here is derived from an EMBL/GenBank/DDBJ whole genome shotgun (WGS) entry which is preliminary data.</text>
</comment>
<gene>
    <name evidence="2" type="ORF">J2851_004153</name>
</gene>
<feature type="signal peptide" evidence="1">
    <location>
        <begin position="1"/>
        <end position="19"/>
    </location>
</feature>
<evidence type="ECO:0000313" key="2">
    <source>
        <dbReference type="EMBL" id="MBP2294364.1"/>
    </source>
</evidence>
<accession>A0ABS4SQ56</accession>
<dbReference type="EMBL" id="JAGINP010000015">
    <property type="protein sequence ID" value="MBP2294364.1"/>
    <property type="molecule type" value="Genomic_DNA"/>
</dbReference>
<proteinExistence type="predicted"/>
<evidence type="ECO:0000256" key="1">
    <source>
        <dbReference type="SAM" id="SignalP"/>
    </source>
</evidence>
<name>A0ABS4SQ56_9PROT</name>